<dbReference type="InterPro" id="IPR036890">
    <property type="entry name" value="HATPase_C_sf"/>
</dbReference>
<organism evidence="2 3">
    <name type="scientific">Paramicrobacterium chengjingii</name>
    <dbReference type="NCBI Taxonomy" id="2769067"/>
    <lineage>
        <taxon>Bacteria</taxon>
        <taxon>Bacillati</taxon>
        <taxon>Actinomycetota</taxon>
        <taxon>Actinomycetes</taxon>
        <taxon>Micrococcales</taxon>
        <taxon>Microbacteriaceae</taxon>
        <taxon>Paramicrobacterium</taxon>
    </lineage>
</organism>
<feature type="domain" description="STAS" evidence="1">
    <location>
        <begin position="1"/>
        <end position="95"/>
    </location>
</feature>
<evidence type="ECO:0000313" key="3">
    <source>
        <dbReference type="Proteomes" id="UP000662814"/>
    </source>
</evidence>
<evidence type="ECO:0000313" key="2">
    <source>
        <dbReference type="EMBL" id="QPZ39686.1"/>
    </source>
</evidence>
<gene>
    <name evidence="2" type="ORF">HCR76_06475</name>
</gene>
<dbReference type="PROSITE" id="PS50801">
    <property type="entry name" value="STAS"/>
    <property type="match status" value="1"/>
</dbReference>
<keyword evidence="3" id="KW-1185">Reference proteome</keyword>
<accession>A0ABX6YLJ2</accession>
<reference evidence="2 3" key="1">
    <citation type="submission" date="2020-12" db="EMBL/GenBank/DDBJ databases">
        <title>Microbacterium sp. HY060.</title>
        <authorList>
            <person name="Zhou J."/>
        </authorList>
    </citation>
    <scope>NUCLEOTIDE SEQUENCE [LARGE SCALE GENOMIC DNA]</scope>
    <source>
        <strain evidence="2 3">HY60</strain>
    </source>
</reference>
<dbReference type="InterPro" id="IPR002645">
    <property type="entry name" value="STAS_dom"/>
</dbReference>
<proteinExistence type="predicted"/>
<evidence type="ECO:0000259" key="1">
    <source>
        <dbReference type="PROSITE" id="PS50801"/>
    </source>
</evidence>
<name>A0ABX6YLJ2_9MICO</name>
<protein>
    <recommendedName>
        <fullName evidence="1">STAS domain-containing protein</fullName>
    </recommendedName>
</protein>
<dbReference type="EMBL" id="CP061169">
    <property type="protein sequence ID" value="QPZ39686.1"/>
    <property type="molecule type" value="Genomic_DNA"/>
</dbReference>
<dbReference type="SUPFAM" id="SSF55874">
    <property type="entry name" value="ATPase domain of HSP90 chaperone/DNA topoisomerase II/histidine kinase"/>
    <property type="match status" value="1"/>
</dbReference>
<sequence length="271" mass="28331">MQIRNSVNPQSLLASLDPSSTGKLVIDLSDASFIEPAGLVGIAAIAERARRAARPVNVKTAKDKNVANYISRMNLGTALDGLDVSHDIGEVRARDLSSELLEVSRVSGQHAGEGVAELVYDKLRKANVDGGVCEAFHAAICEVVGNVEFHAAVENCFVAAQTTYGGNKVLFAIADSGQGLRGSLEESMPVNDDENALQLAVTANVSGTGETGRGQGLPDVIETATGLRGKVDVASGKAYSQFSHGNIQKRSQDAPFNGTLIQVELDCVPGA</sequence>
<dbReference type="RefSeq" id="WP_166989293.1">
    <property type="nucleotide sequence ID" value="NZ_CP061169.1"/>
</dbReference>
<dbReference type="Proteomes" id="UP000662814">
    <property type="component" value="Chromosome"/>
</dbReference>